<dbReference type="SUPFAM" id="SSF63829">
    <property type="entry name" value="Calcium-dependent phosphotriesterase"/>
    <property type="match status" value="1"/>
</dbReference>
<evidence type="ECO:0000256" key="2">
    <source>
        <dbReference type="ARBA" id="ARBA00022801"/>
    </source>
</evidence>
<name>A0A9Q1BLK6_HOLLE</name>
<evidence type="ECO:0000256" key="6">
    <source>
        <dbReference type="PIRSR" id="PIRSR602640-2"/>
    </source>
</evidence>
<dbReference type="PANTHER" id="PTHR11799">
    <property type="entry name" value="PARAOXONASE"/>
    <property type="match status" value="1"/>
</dbReference>
<keyword evidence="4 8" id="KW-0325">Glycoprotein</keyword>
<gene>
    <name evidence="9" type="ORF">HOLleu_31092</name>
</gene>
<feature type="active site" description="Proton acceptor" evidence="5">
    <location>
        <position position="115"/>
    </location>
</feature>
<comment type="similarity">
    <text evidence="1 8">Belongs to the paraoxonase family.</text>
</comment>
<keyword evidence="2 8" id="KW-0378">Hydrolase</keyword>
<proteinExistence type="inferred from homology"/>
<comment type="catalytic activity">
    <reaction evidence="8">
        <text>a phenyl acetate + H2O = a phenol + acetate + H(+)</text>
        <dbReference type="Rhea" id="RHEA:17309"/>
        <dbReference type="ChEBI" id="CHEBI:15377"/>
        <dbReference type="ChEBI" id="CHEBI:15378"/>
        <dbReference type="ChEBI" id="CHEBI:30089"/>
        <dbReference type="ChEBI" id="CHEBI:33853"/>
        <dbReference type="ChEBI" id="CHEBI:140310"/>
        <dbReference type="EC" id="3.1.1.2"/>
    </reaction>
</comment>
<dbReference type="Pfam" id="PF01731">
    <property type="entry name" value="Arylesterase"/>
    <property type="match status" value="1"/>
</dbReference>
<dbReference type="InterPro" id="IPR011042">
    <property type="entry name" value="6-blade_b-propeller_TolB-like"/>
</dbReference>
<keyword evidence="10" id="KW-1185">Reference proteome</keyword>
<evidence type="ECO:0000256" key="4">
    <source>
        <dbReference type="ARBA" id="ARBA00023180"/>
    </source>
</evidence>
<keyword evidence="3 7" id="KW-1015">Disulfide bond</keyword>
<comment type="cofactor">
    <cofactor evidence="6 8">
        <name>Ca(2+)</name>
        <dbReference type="ChEBI" id="CHEBI:29108"/>
    </cofactor>
    <text evidence="6 8">Binds 2 calcium ions per subunit.</text>
</comment>
<evidence type="ECO:0000256" key="1">
    <source>
        <dbReference type="ARBA" id="ARBA00008595"/>
    </source>
</evidence>
<dbReference type="OrthoDB" id="423498at2759"/>
<dbReference type="Gene3D" id="2.120.10.30">
    <property type="entry name" value="TolB, C-terminal domain"/>
    <property type="match status" value="1"/>
</dbReference>
<organism evidence="9 10">
    <name type="scientific">Holothuria leucospilota</name>
    <name type="common">Black long sea cucumber</name>
    <name type="synonym">Mertensiothuria leucospilota</name>
    <dbReference type="NCBI Taxonomy" id="206669"/>
    <lineage>
        <taxon>Eukaryota</taxon>
        <taxon>Metazoa</taxon>
        <taxon>Echinodermata</taxon>
        <taxon>Eleutherozoa</taxon>
        <taxon>Echinozoa</taxon>
        <taxon>Holothuroidea</taxon>
        <taxon>Aspidochirotacea</taxon>
        <taxon>Aspidochirotida</taxon>
        <taxon>Holothuriidae</taxon>
        <taxon>Holothuria</taxon>
    </lineage>
</organism>
<evidence type="ECO:0000256" key="8">
    <source>
        <dbReference type="RuleBase" id="RU368025"/>
    </source>
</evidence>
<sequence length="370" mass="41103">MIFKAFGFLLLVFAIQRLWKISLKMGVYKKGFIHHPGPCRNVLPIETGSEDIALAANGIAFISSGLKVGRYCEPSCDPRISEYVGRIYKFDFNMPNEDAVAVNLPDELGEYFSPHGMDLWQDPDSGEIRLFVVNHRLEEEAVEILKYNQKSNSFSLVKSVRHELFTSVNDVVAVGPDSFYAANDAYITGCWRMMEAVLGLPWCTVVYYDGETAKIVEKGEGFNSLAISKGGRFVFLSVPFDQQVNIYKRDQKDGSLKLTRSIEVGCMIDNVFIDHTTGDVWSGCHLSSNLFGQHVADIDMKAPSQVIRVHPKGPADDPFSTYQLFSPFGDDGELVSASSSVALYKNKILIGTVLHKAAFCEIAMKASSTF</sequence>
<feature type="binding site" evidence="6">
    <location>
        <position position="270"/>
    </location>
    <ligand>
        <name>Ca(2+)</name>
        <dbReference type="ChEBI" id="CHEBI:29108"/>
        <label>1</label>
        <note>catalytic</note>
    </ligand>
</feature>
<dbReference type="InterPro" id="IPR002640">
    <property type="entry name" value="Arylesterase"/>
</dbReference>
<dbReference type="EC" id="3.1.1.2" evidence="8"/>
<keyword evidence="6 8" id="KW-0479">Metal-binding</keyword>
<feature type="binding site" evidence="6">
    <location>
        <position position="169"/>
    </location>
    <ligand>
        <name>Ca(2+)</name>
        <dbReference type="ChEBI" id="CHEBI:29108"/>
        <label>2</label>
    </ligand>
</feature>
<feature type="binding site" evidence="6">
    <location>
        <position position="50"/>
    </location>
    <ligand>
        <name>Ca(2+)</name>
        <dbReference type="ChEBI" id="CHEBI:29108"/>
        <label>1</label>
        <note>catalytic</note>
    </ligand>
</feature>
<feature type="disulfide bond" description="In form B" evidence="7">
    <location>
        <begin position="39"/>
        <end position="360"/>
    </location>
</feature>
<comment type="caution">
    <text evidence="9">The sequence shown here is derived from an EMBL/GenBank/DDBJ whole genome shotgun (WGS) entry which is preliminary data.</text>
</comment>
<dbReference type="PRINTS" id="PR01785">
    <property type="entry name" value="PARAOXONASE"/>
</dbReference>
<dbReference type="AlphaFoldDB" id="A0A9Q1BLK6"/>
<dbReference type="GO" id="GO:0046872">
    <property type="term" value="F:metal ion binding"/>
    <property type="evidence" value="ECO:0007669"/>
    <property type="project" value="UniProtKB-KW"/>
</dbReference>
<evidence type="ECO:0000313" key="9">
    <source>
        <dbReference type="EMBL" id="KAJ8028761.1"/>
    </source>
</evidence>
<feature type="binding site" evidence="6">
    <location>
        <position position="51"/>
    </location>
    <ligand>
        <name>Ca(2+)</name>
        <dbReference type="ChEBI" id="CHEBI:29108"/>
        <label>1</label>
        <note>catalytic</note>
    </ligand>
</feature>
<keyword evidence="8" id="KW-0732">Signal</keyword>
<protein>
    <recommendedName>
        <fullName evidence="8">Paraoxonase</fullName>
        <ecNumber evidence="8">3.1.1.2</ecNumber>
    </recommendedName>
</protein>
<feature type="chain" id="PRO_5040544361" description="Paraoxonase" evidence="8">
    <location>
        <begin position="21"/>
        <end position="370"/>
    </location>
</feature>
<feature type="binding site" evidence="6">
    <location>
        <position position="269"/>
    </location>
    <ligand>
        <name>Ca(2+)</name>
        <dbReference type="ChEBI" id="CHEBI:29108"/>
        <label>1</label>
        <note>catalytic</note>
    </ligand>
</feature>
<keyword evidence="6 8" id="KW-0106">Calcium</keyword>
<evidence type="ECO:0000256" key="7">
    <source>
        <dbReference type="PIRSR" id="PIRSR602640-3"/>
    </source>
</evidence>
<feature type="signal peptide" evidence="8">
    <location>
        <begin position="1"/>
        <end position="20"/>
    </location>
</feature>
<dbReference type="InterPro" id="IPR051288">
    <property type="entry name" value="Serum_paraoxonase/arylesterase"/>
</dbReference>
<dbReference type="GO" id="GO:0004064">
    <property type="term" value="F:arylesterase activity"/>
    <property type="evidence" value="ECO:0007669"/>
    <property type="project" value="UniProtKB-UniRule"/>
</dbReference>
<dbReference type="EMBL" id="JAIZAY010000015">
    <property type="protein sequence ID" value="KAJ8028761.1"/>
    <property type="molecule type" value="Genomic_DNA"/>
</dbReference>
<evidence type="ECO:0000256" key="3">
    <source>
        <dbReference type="ARBA" id="ARBA00023157"/>
    </source>
</evidence>
<feature type="binding site" evidence="6">
    <location>
        <position position="170"/>
    </location>
    <ligand>
        <name>Ca(2+)</name>
        <dbReference type="ChEBI" id="CHEBI:29108"/>
        <label>1</label>
        <note>catalytic</note>
    </ligand>
</feature>
<accession>A0A9Q1BLK6</accession>
<dbReference type="Proteomes" id="UP001152320">
    <property type="component" value="Chromosome 15"/>
</dbReference>
<evidence type="ECO:0000256" key="5">
    <source>
        <dbReference type="PIRSR" id="PIRSR602640-1"/>
    </source>
</evidence>
<evidence type="ECO:0000313" key="10">
    <source>
        <dbReference type="Proteomes" id="UP001152320"/>
    </source>
</evidence>
<dbReference type="PANTHER" id="PTHR11799:SF12">
    <property type="entry name" value="PARAOXONASE-RELATED"/>
    <property type="match status" value="1"/>
</dbReference>
<reference evidence="9" key="1">
    <citation type="submission" date="2021-10" db="EMBL/GenBank/DDBJ databases">
        <title>Tropical sea cucumber genome reveals ecological adaptation and Cuvierian tubules defense mechanism.</title>
        <authorList>
            <person name="Chen T."/>
        </authorList>
    </citation>
    <scope>NUCLEOTIDE SEQUENCE</scope>
    <source>
        <strain evidence="9">Nanhai2018</strain>
        <tissue evidence="9">Muscle</tissue>
    </source>
</reference>
<feature type="binding site" evidence="6">
    <location>
        <position position="223"/>
    </location>
    <ligand>
        <name>Ca(2+)</name>
        <dbReference type="ChEBI" id="CHEBI:29108"/>
        <label>1</label>
        <note>catalytic</note>
    </ligand>
</feature>